<feature type="region of interest" description="Disordered" evidence="1">
    <location>
        <begin position="1"/>
        <end position="47"/>
    </location>
</feature>
<evidence type="ECO:0000313" key="2">
    <source>
        <dbReference type="EMBL" id="VDM93484.1"/>
    </source>
</evidence>
<reference evidence="2 3" key="2">
    <citation type="submission" date="2018-08" db="EMBL/GenBank/DDBJ databases">
        <authorList>
            <person name="Laetsch R D."/>
            <person name="Stevens L."/>
            <person name="Kumar S."/>
            <person name="Blaxter L. M."/>
        </authorList>
    </citation>
    <scope>NUCLEOTIDE SEQUENCE [LARGE SCALE GENOMIC DNA]</scope>
</reference>
<accession>A0A182ENW6</accession>
<dbReference type="OrthoDB" id="10376524at2759"/>
<dbReference type="STRING" id="42157.A0A182ENW6"/>
<proteinExistence type="predicted"/>
<reference evidence="4" key="1">
    <citation type="submission" date="2016-06" db="UniProtKB">
        <authorList>
            <consortium name="WormBaseParasite"/>
        </authorList>
    </citation>
    <scope>IDENTIFICATION</scope>
</reference>
<gene>
    <name evidence="2" type="ORF">NOO_LOCUS9819</name>
</gene>
<evidence type="ECO:0000313" key="4">
    <source>
        <dbReference type="WBParaSite" id="nOo.2.0.1.t09819-RA"/>
    </source>
</evidence>
<evidence type="ECO:0000256" key="1">
    <source>
        <dbReference type="SAM" id="MobiDB-lite"/>
    </source>
</evidence>
<dbReference type="AlphaFoldDB" id="A0A182ENW6"/>
<organism evidence="4">
    <name type="scientific">Onchocerca ochengi</name>
    <name type="common">Filarial nematode worm</name>
    <dbReference type="NCBI Taxonomy" id="42157"/>
    <lineage>
        <taxon>Eukaryota</taxon>
        <taxon>Metazoa</taxon>
        <taxon>Ecdysozoa</taxon>
        <taxon>Nematoda</taxon>
        <taxon>Chromadorea</taxon>
        <taxon>Rhabditida</taxon>
        <taxon>Spirurina</taxon>
        <taxon>Spiruromorpha</taxon>
        <taxon>Filarioidea</taxon>
        <taxon>Onchocercidae</taxon>
        <taxon>Onchocerca</taxon>
    </lineage>
</organism>
<feature type="compositionally biased region" description="Basic and acidic residues" evidence="1">
    <location>
        <begin position="1"/>
        <end position="12"/>
    </location>
</feature>
<name>A0A182ENW6_ONCOC</name>
<evidence type="ECO:0000313" key="3">
    <source>
        <dbReference type="Proteomes" id="UP000271087"/>
    </source>
</evidence>
<dbReference type="Proteomes" id="UP000271087">
    <property type="component" value="Unassembled WGS sequence"/>
</dbReference>
<feature type="compositionally biased region" description="Low complexity" evidence="1">
    <location>
        <begin position="21"/>
        <end position="35"/>
    </location>
</feature>
<sequence>MGHLNEKSEDSSVSRNMSFNQKLTDVQTSQQQQLSISIPVKDEQEMPMHRIYEDAAKIENEDKHKRTPDNSIIGTRIVQILNSVHKKPATPDYTRVSHYRECQQASCRSLRLANKEPPRGPFFISFKKKP</sequence>
<keyword evidence="3" id="KW-1185">Reference proteome</keyword>
<dbReference type="EMBL" id="UYRW01005078">
    <property type="protein sequence ID" value="VDM93484.1"/>
    <property type="molecule type" value="Genomic_DNA"/>
</dbReference>
<protein>
    <submittedName>
        <fullName evidence="2 4">Uncharacterized protein</fullName>
    </submittedName>
</protein>
<dbReference type="WBParaSite" id="nOo.2.0.1.t09819-RA">
    <property type="protein sequence ID" value="nOo.2.0.1.t09819-RA"/>
    <property type="gene ID" value="nOo.2.0.1.g09819"/>
</dbReference>